<dbReference type="AlphaFoldDB" id="A0A2D0J629"/>
<evidence type="ECO:0000313" key="1">
    <source>
        <dbReference type="EMBL" id="PHM29972.1"/>
    </source>
</evidence>
<reference evidence="1 2" key="1">
    <citation type="journal article" date="2017" name="Nat. Microbiol.">
        <title>Natural product diversity associated with the nematode symbionts Photorhabdus and Xenorhabdus.</title>
        <authorList>
            <person name="Tobias N.J."/>
            <person name="Wolff H."/>
            <person name="Djahanschiri B."/>
            <person name="Grundmann F."/>
            <person name="Kronenwerth M."/>
            <person name="Shi Y.M."/>
            <person name="Simonyi S."/>
            <person name="Grun P."/>
            <person name="Shapiro-Ilan D."/>
            <person name="Pidot S.J."/>
            <person name="Stinear T.P."/>
            <person name="Ebersberger I."/>
            <person name="Bode H.B."/>
        </authorList>
    </citation>
    <scope>NUCLEOTIDE SEQUENCE [LARGE SCALE GENOMIC DNA]</scope>
    <source>
        <strain evidence="1 2">DSM 16342</strain>
    </source>
</reference>
<dbReference type="Proteomes" id="UP000225833">
    <property type="component" value="Unassembled WGS sequence"/>
</dbReference>
<proteinExistence type="predicted"/>
<protein>
    <submittedName>
        <fullName evidence="1">Uncharacterized protein</fullName>
    </submittedName>
</protein>
<dbReference type="EMBL" id="NIBS01000001">
    <property type="protein sequence ID" value="PHM29972.1"/>
    <property type="molecule type" value="Genomic_DNA"/>
</dbReference>
<name>A0A2D0J629_XENBU</name>
<accession>A0A2D0J629</accession>
<organism evidence="1 2">
    <name type="scientific">Xenorhabdus budapestensis</name>
    <dbReference type="NCBI Taxonomy" id="290110"/>
    <lineage>
        <taxon>Bacteria</taxon>
        <taxon>Pseudomonadati</taxon>
        <taxon>Pseudomonadota</taxon>
        <taxon>Gammaproteobacteria</taxon>
        <taxon>Enterobacterales</taxon>
        <taxon>Morganellaceae</taxon>
        <taxon>Xenorhabdus</taxon>
    </lineage>
</organism>
<gene>
    <name evidence="1" type="ORF">Xbud_00529</name>
</gene>
<comment type="caution">
    <text evidence="1">The sequence shown here is derived from an EMBL/GenBank/DDBJ whole genome shotgun (WGS) entry which is preliminary data.</text>
</comment>
<sequence>MRDNMRNSLIKCYLISRFCPKFFQDGHFLAMELSERMTLRLLTAEGN</sequence>
<evidence type="ECO:0000313" key="2">
    <source>
        <dbReference type="Proteomes" id="UP000225833"/>
    </source>
</evidence>